<dbReference type="SFLD" id="SFLDG01070">
    <property type="entry name" value="PLP-dependent"/>
    <property type="match status" value="1"/>
</dbReference>
<dbReference type="GO" id="GO:0051539">
    <property type="term" value="F:4 iron, 4 sulfur cluster binding"/>
    <property type="evidence" value="ECO:0007669"/>
    <property type="project" value="UniProtKB-KW"/>
</dbReference>
<evidence type="ECO:0000313" key="8">
    <source>
        <dbReference type="EMBL" id="GIJ57146.1"/>
    </source>
</evidence>
<keyword evidence="2" id="KW-0004">4Fe-4S</keyword>
<comment type="caution">
    <text evidence="8">The sequence shown here is derived from an EMBL/GenBank/DDBJ whole genome shotgun (WGS) entry which is preliminary data.</text>
</comment>
<dbReference type="CDD" id="cd01335">
    <property type="entry name" value="Radical_SAM"/>
    <property type="match status" value="1"/>
</dbReference>
<evidence type="ECO:0000256" key="7">
    <source>
        <dbReference type="ARBA" id="ARBA00023014"/>
    </source>
</evidence>
<dbReference type="InterPro" id="IPR007197">
    <property type="entry name" value="rSAM"/>
</dbReference>
<dbReference type="InterPro" id="IPR058240">
    <property type="entry name" value="rSAM_sf"/>
</dbReference>
<keyword evidence="4" id="KW-0479">Metal-binding</keyword>
<dbReference type="RefSeq" id="WP_203996265.1">
    <property type="nucleotide sequence ID" value="NZ_BOPG01000029.1"/>
</dbReference>
<gene>
    <name evidence="8" type="ORF">Vau01_046620</name>
</gene>
<evidence type="ECO:0000256" key="5">
    <source>
        <dbReference type="ARBA" id="ARBA00022898"/>
    </source>
</evidence>
<dbReference type="InterPro" id="IPR013785">
    <property type="entry name" value="Aldolase_TIM"/>
</dbReference>
<keyword evidence="3" id="KW-0949">S-adenosyl-L-methionine</keyword>
<dbReference type="Gene3D" id="3.20.20.70">
    <property type="entry name" value="Aldolase class I"/>
    <property type="match status" value="1"/>
</dbReference>
<dbReference type="GO" id="GO:0046872">
    <property type="term" value="F:metal ion binding"/>
    <property type="evidence" value="ECO:0007669"/>
    <property type="project" value="UniProtKB-KW"/>
</dbReference>
<evidence type="ECO:0000256" key="6">
    <source>
        <dbReference type="ARBA" id="ARBA00023004"/>
    </source>
</evidence>
<dbReference type="GO" id="GO:0003824">
    <property type="term" value="F:catalytic activity"/>
    <property type="evidence" value="ECO:0007669"/>
    <property type="project" value="InterPro"/>
</dbReference>
<protein>
    <recommendedName>
        <fullName evidence="10">Lysine 2,3-aminomutase</fullName>
    </recommendedName>
</protein>
<sequence length="423" mass="46876">MTRTWRGTRLADLAAERGLDEAYRHEIRVVASVLPFKVDRYVVDELIDWSAVPDDPIFRLTFPARGMLPDDVYEPVSKLIRDGAGEREVRAAVTDLRRRLNPHPSGQADNVPLLNGDPVGGLQHKYRHTVLVFPSPGQTCHSYCGYCFRWAQFVGEPGLRFASSRPEDMVTYLRRHPEVTDVLLTGGDPLVMSTPVLRRWIDPLLDIGHVSTIRIGTKALAYAPSRVTDDPTLLHLVERCVRAGRQVAVMMHVSHARELATDSARRAIALLRGAGATLRAQAPIIRHVNDDPAAWADMWQAMVSLGIAPYYSFVERDTGAMAWFEVPLARALAVHTEAQRRVGGLARTARGPVMSATPGKIVIDGETTVGGERVFVLRMLQARDPALTGRVFFAHHSADATWIDGLRPAFAPHWPWETTGGSE</sequence>
<evidence type="ECO:0000313" key="9">
    <source>
        <dbReference type="Proteomes" id="UP000612585"/>
    </source>
</evidence>
<keyword evidence="6" id="KW-0408">Iron</keyword>
<dbReference type="PANTHER" id="PTHR30538">
    <property type="entry name" value="LYSINE 2,3-AMINOMUTASE-RELATED"/>
    <property type="match status" value="1"/>
</dbReference>
<evidence type="ECO:0000256" key="3">
    <source>
        <dbReference type="ARBA" id="ARBA00022691"/>
    </source>
</evidence>
<proteinExistence type="predicted"/>
<dbReference type="EMBL" id="BOPG01000029">
    <property type="protein sequence ID" value="GIJ57146.1"/>
    <property type="molecule type" value="Genomic_DNA"/>
</dbReference>
<evidence type="ECO:0000256" key="4">
    <source>
        <dbReference type="ARBA" id="ARBA00022723"/>
    </source>
</evidence>
<dbReference type="AlphaFoldDB" id="A0A8J4E0T2"/>
<reference evidence="8" key="1">
    <citation type="submission" date="2021-01" db="EMBL/GenBank/DDBJ databases">
        <title>Whole genome shotgun sequence of Virgisporangium aurantiacum NBRC 16421.</title>
        <authorList>
            <person name="Komaki H."/>
            <person name="Tamura T."/>
        </authorList>
    </citation>
    <scope>NUCLEOTIDE SEQUENCE</scope>
    <source>
        <strain evidence="8">NBRC 16421</strain>
    </source>
</reference>
<keyword evidence="7" id="KW-0411">Iron-sulfur</keyword>
<dbReference type="SFLD" id="SFLDS00029">
    <property type="entry name" value="Radical_SAM"/>
    <property type="match status" value="1"/>
</dbReference>
<evidence type="ECO:0000256" key="2">
    <source>
        <dbReference type="ARBA" id="ARBA00022485"/>
    </source>
</evidence>
<dbReference type="InterPro" id="IPR003739">
    <property type="entry name" value="Lys_aminomutase/Glu_NH3_mut"/>
</dbReference>
<accession>A0A8J4E0T2</accession>
<name>A0A8J4E0T2_9ACTN</name>
<evidence type="ECO:0008006" key="10">
    <source>
        <dbReference type="Google" id="ProtNLM"/>
    </source>
</evidence>
<comment type="cofactor">
    <cofactor evidence="1">
        <name>pyridoxal 5'-phosphate</name>
        <dbReference type="ChEBI" id="CHEBI:597326"/>
    </cofactor>
</comment>
<organism evidence="8 9">
    <name type="scientific">Virgisporangium aurantiacum</name>
    <dbReference type="NCBI Taxonomy" id="175570"/>
    <lineage>
        <taxon>Bacteria</taxon>
        <taxon>Bacillati</taxon>
        <taxon>Actinomycetota</taxon>
        <taxon>Actinomycetes</taxon>
        <taxon>Micromonosporales</taxon>
        <taxon>Micromonosporaceae</taxon>
        <taxon>Virgisporangium</taxon>
    </lineage>
</organism>
<dbReference type="SUPFAM" id="SSF102114">
    <property type="entry name" value="Radical SAM enzymes"/>
    <property type="match status" value="1"/>
</dbReference>
<evidence type="ECO:0000256" key="1">
    <source>
        <dbReference type="ARBA" id="ARBA00001933"/>
    </source>
</evidence>
<keyword evidence="5" id="KW-0663">Pyridoxal phosphate</keyword>
<dbReference type="PANTHER" id="PTHR30538:SF0">
    <property type="entry name" value="L-LYSINE 2,3-AMINOMUTASE AQ_1632-RELATED"/>
    <property type="match status" value="1"/>
</dbReference>
<dbReference type="Proteomes" id="UP000612585">
    <property type="component" value="Unassembled WGS sequence"/>
</dbReference>
<keyword evidence="9" id="KW-1185">Reference proteome</keyword>